<gene>
    <name evidence="1" type="ORF">A176_001351</name>
</gene>
<name>A0A0H4WNS2_9BACT</name>
<dbReference type="EMBL" id="CP012109">
    <property type="protein sequence ID" value="AKQ64439.1"/>
    <property type="molecule type" value="Genomic_DNA"/>
</dbReference>
<dbReference type="OrthoDB" id="9758578at2"/>
<reference evidence="1 2" key="1">
    <citation type="journal article" date="2016" name="PLoS ONE">
        <title>Complete Genome Sequence and Comparative Genomics of a Novel Myxobacterium Myxococcus hansupus.</title>
        <authorList>
            <person name="Sharma G."/>
            <person name="Narwani T."/>
            <person name="Subramanian S."/>
        </authorList>
    </citation>
    <scope>NUCLEOTIDE SEQUENCE [LARGE SCALE GENOMIC DNA]</scope>
    <source>
        <strain evidence="2">mixupus</strain>
    </source>
</reference>
<dbReference type="PATRIC" id="fig|1297742.4.peg.1367"/>
<organism evidence="1 2">
    <name type="scientific">Pseudomyxococcus hansupus</name>
    <dbReference type="NCBI Taxonomy" id="1297742"/>
    <lineage>
        <taxon>Bacteria</taxon>
        <taxon>Pseudomonadati</taxon>
        <taxon>Myxococcota</taxon>
        <taxon>Myxococcia</taxon>
        <taxon>Myxococcales</taxon>
        <taxon>Cystobacterineae</taxon>
        <taxon>Myxococcaceae</taxon>
        <taxon>Pseudomyxococcus</taxon>
    </lineage>
</organism>
<protein>
    <recommendedName>
        <fullName evidence="3">Squalene--hopene cyclase</fullName>
    </recommendedName>
</protein>
<sequence length="369" mass="39599">MTTSGLHTLETSAEAALAFLLGAQDARGAWKDFMLPATQSDVWVSGFVGTVLAGLSEPAARRAAEAAWRYLEGVEGRGGGWSYNAWVPGDADSTLWGLRLAEALGAGDSARARSAGAFLARHLRDDGGLTTYASDEDIRQYVGLPPEVSFHGWTHSHVCVSAAGAHLSSHREGLGAFLLRTQDARGHWPAYWWFDEEYSTAEAVAALTAAGAAVAPASERAARIERAAAWALERVARHVAFEGSRPPSFALAQALRVVARASPSPRGRETLLQGVSRLCAWQRPQGGWSPSARLRVPRPDVVVPEPGAPWTLWRGPPPGIASVEDVLRHTFTNYSLDLHAVFTTGTVLRALNEVRAVLLETGSPWTRTA</sequence>
<evidence type="ECO:0000313" key="2">
    <source>
        <dbReference type="Proteomes" id="UP000009026"/>
    </source>
</evidence>
<dbReference type="RefSeq" id="WP_002634347.1">
    <property type="nucleotide sequence ID" value="NZ_CP012109.1"/>
</dbReference>
<dbReference type="AlphaFoldDB" id="A0A0H4WNS2"/>
<accession>A0A0H4WNS2</accession>
<dbReference type="Gene3D" id="1.50.10.20">
    <property type="match status" value="2"/>
</dbReference>
<dbReference type="STRING" id="1297742.A176_001351"/>
<keyword evidence="2" id="KW-1185">Reference proteome</keyword>
<proteinExistence type="predicted"/>
<dbReference type="KEGG" id="mym:A176_001351"/>
<evidence type="ECO:0000313" key="1">
    <source>
        <dbReference type="EMBL" id="AKQ64439.1"/>
    </source>
</evidence>
<dbReference type="Proteomes" id="UP000009026">
    <property type="component" value="Chromosome"/>
</dbReference>
<dbReference type="eggNOG" id="COG1657">
    <property type="taxonomic scope" value="Bacteria"/>
</dbReference>
<evidence type="ECO:0008006" key="3">
    <source>
        <dbReference type="Google" id="ProtNLM"/>
    </source>
</evidence>
<dbReference type="SUPFAM" id="SSF81853">
    <property type="entry name" value="Family 10 polysaccharide lyase"/>
    <property type="match status" value="1"/>
</dbReference>